<feature type="compositionally biased region" description="Gly residues" evidence="2">
    <location>
        <begin position="593"/>
        <end position="602"/>
    </location>
</feature>
<feature type="compositionally biased region" description="Basic and acidic residues" evidence="2">
    <location>
        <begin position="603"/>
        <end position="626"/>
    </location>
</feature>
<accession>A0A4Q2USC8</accession>
<evidence type="ECO:0000313" key="5">
    <source>
        <dbReference type="Proteomes" id="UP000290407"/>
    </source>
</evidence>
<feature type="domain" description="Phage tail tape measure protein" evidence="3">
    <location>
        <begin position="139"/>
        <end position="308"/>
    </location>
</feature>
<feature type="region of interest" description="Disordered" evidence="2">
    <location>
        <begin position="691"/>
        <end position="714"/>
    </location>
</feature>
<dbReference type="PANTHER" id="PTHR37813:SF1">
    <property type="entry name" value="FELS-2 PROPHAGE PROTEIN"/>
    <property type="match status" value="1"/>
</dbReference>
<proteinExistence type="predicted"/>
<reference evidence="4 5" key="1">
    <citation type="submission" date="2019-01" db="EMBL/GenBank/DDBJ databases">
        <title>Spirosoma flava sp. nov., a propanil-degrading bacterium isolated from herbicide-contaminated soil.</title>
        <authorList>
            <person name="Zhang L."/>
            <person name="Jiang J.-D."/>
        </authorList>
    </citation>
    <scope>NUCLEOTIDE SEQUENCE [LARGE SCALE GENOMIC DNA]</scope>
    <source>
        <strain evidence="4 5">TY50</strain>
    </source>
</reference>
<organism evidence="4 5">
    <name type="scientific">Spirosoma sordidisoli</name>
    <dbReference type="NCBI Taxonomy" id="2502893"/>
    <lineage>
        <taxon>Bacteria</taxon>
        <taxon>Pseudomonadati</taxon>
        <taxon>Bacteroidota</taxon>
        <taxon>Cytophagia</taxon>
        <taxon>Cytophagales</taxon>
        <taxon>Cytophagaceae</taxon>
        <taxon>Spirosoma</taxon>
    </lineage>
</organism>
<evidence type="ECO:0000256" key="1">
    <source>
        <dbReference type="ARBA" id="ARBA00022612"/>
    </source>
</evidence>
<feature type="region of interest" description="Disordered" evidence="2">
    <location>
        <begin position="575"/>
        <end position="626"/>
    </location>
</feature>
<keyword evidence="5" id="KW-1185">Reference proteome</keyword>
<evidence type="ECO:0000313" key="4">
    <source>
        <dbReference type="EMBL" id="RYC69739.1"/>
    </source>
</evidence>
<dbReference type="RefSeq" id="WP_129602039.1">
    <property type="nucleotide sequence ID" value="NZ_SBLB01000003.1"/>
</dbReference>
<dbReference type="PANTHER" id="PTHR37813">
    <property type="entry name" value="FELS-2 PROPHAGE PROTEIN"/>
    <property type="match status" value="1"/>
</dbReference>
<keyword evidence="1" id="KW-1188">Viral release from host cell</keyword>
<dbReference type="Pfam" id="PF10145">
    <property type="entry name" value="PhageMin_Tail"/>
    <property type="match status" value="1"/>
</dbReference>
<evidence type="ECO:0000259" key="3">
    <source>
        <dbReference type="Pfam" id="PF10145"/>
    </source>
</evidence>
<comment type="caution">
    <text evidence="4">The sequence shown here is derived from an EMBL/GenBank/DDBJ whole genome shotgun (WGS) entry which is preliminary data.</text>
</comment>
<evidence type="ECO:0000256" key="2">
    <source>
        <dbReference type="SAM" id="MobiDB-lite"/>
    </source>
</evidence>
<protein>
    <submittedName>
        <fullName evidence="4">Phage tail tape measure protein</fullName>
    </submittedName>
</protein>
<dbReference type="InterPro" id="IPR010090">
    <property type="entry name" value="Phage_tape_meas"/>
</dbReference>
<gene>
    <name evidence="4" type="ORF">EQG79_14180</name>
</gene>
<dbReference type="AlphaFoldDB" id="A0A4Q2USC8"/>
<dbReference type="NCBIfam" id="TIGR01760">
    <property type="entry name" value="tape_meas_TP901"/>
    <property type="match status" value="1"/>
</dbReference>
<name>A0A4Q2USC8_9BACT</name>
<dbReference type="Proteomes" id="UP000290407">
    <property type="component" value="Unassembled WGS sequence"/>
</dbReference>
<dbReference type="EMBL" id="SBLB01000003">
    <property type="protein sequence ID" value="RYC69739.1"/>
    <property type="molecule type" value="Genomic_DNA"/>
</dbReference>
<sequence>MAAQQERAVVDLVINGQQAQVSMKDLAAATINARKALYSMAETDPGYKKQKAELEALMKAQQARIVRIHEEKTAWQKFVASAGSVTAGITGANVISTGLGLIQDGFRKAREEFKLFDAASKELSAVTGATGADLEYLNQQAKNTGPQFGKSGAEMLEAYKLMASAKPELLAQKELLVETTQAAITLSRAGKIDLAEATKVTAESLNQFGQGADQANRFINVIAAGAKEGSAEINEMGIALKNSGTVASAQNVSFEQTNAILQSLSTIALKGGEAGTQLRNVLLTLGSGSDDTNPKVVGLEKALQNLEKKNLSTAEMTKLFGKENITAAQHIITHRKEIEELTRKVTGTDEAFSQAAKNNATYEQKLAQFDATLSKVAVTIGAKVVPALTTMMDWVMKGANWLDQQLAPASEKAARAFEDQRAQVQSLTKNIAPLLTRHDQLKAKTTLTKGEQDELKKIVGQVASVIPTAITQFDKYGNAMGVSTGKAREFIQMQKELLKYNNRAAIEETRSELADLNGELLKNTTLLRTMPRSDGSLFSGGLTADEIQQLQKRNQEILATIKGLELRRKALTGDYLDTPAPVAPKTAPTPPDTGGGGSGGGGKETKEEKAARLKREREQKATQKHNDQLEQLMEQARARTAQAQGDSFEKEQIQFGDHYSTLYKLAGGNKEKMAEITELMYKELGAIVQKEDERQKKEQEKKKEEQARQQKEDYEQASLFLQKKREDALREAERNPLTIKGNVVEGSQEARRLEILQQYLEADLLLRQTHAQDVSQTEAALTDNFVSQQEIWRKAGRETVEYLKEADRAWLVAKQEAVSAGLGLLQSFFARSSAIGKAILIAEKAWAIASIVINLQKELAAISLEAKLKAANAAAVPFVGPALAAAAYAAGVTASSTAKVRAGISIATIASQAVAGLAQKDDGGFTGIQDLYGSASGFVDRPTRVNAGARSYIVGEKRKEWIMGGEMLANPVMANLAGALQALQVSGGYRNLNPQNVAGQLGLPASPAAGGMNDQLLLLLIEETRQNRAEFSRFASRPINYNHFKIRDQQDYLSEIELDTSL</sequence>